<dbReference type="SMART" id="SM01110">
    <property type="entry name" value="Cutinase"/>
    <property type="match status" value="1"/>
</dbReference>
<feature type="domain" description="Ricin B lectin" evidence="6">
    <location>
        <begin position="33"/>
        <end position="121"/>
    </location>
</feature>
<keyword evidence="2" id="KW-0719">Serine esterase</keyword>
<keyword evidence="4" id="KW-1015">Disulfide bond</keyword>
<dbReference type="OrthoDB" id="3296611at2"/>
<accession>A0A3N0CNQ8</accession>
<evidence type="ECO:0000313" key="8">
    <source>
        <dbReference type="Proteomes" id="UP000267128"/>
    </source>
</evidence>
<evidence type="ECO:0000313" key="7">
    <source>
        <dbReference type="EMBL" id="RNL65114.1"/>
    </source>
</evidence>
<dbReference type="Gene3D" id="2.80.10.50">
    <property type="match status" value="2"/>
</dbReference>
<evidence type="ECO:0000256" key="5">
    <source>
        <dbReference type="SAM" id="SignalP"/>
    </source>
</evidence>
<feature type="signal peptide" evidence="5">
    <location>
        <begin position="1"/>
        <end position="31"/>
    </location>
</feature>
<dbReference type="Pfam" id="PF14200">
    <property type="entry name" value="RicinB_lectin_2"/>
    <property type="match status" value="2"/>
</dbReference>
<reference evidence="7 8" key="1">
    <citation type="submission" date="2018-11" db="EMBL/GenBank/DDBJ databases">
        <authorList>
            <person name="Li F."/>
        </authorList>
    </citation>
    <scope>NUCLEOTIDE SEQUENCE [LARGE SCALE GENOMIC DNA]</scope>
    <source>
        <strain evidence="7 8">Gsoil 097</strain>
    </source>
</reference>
<evidence type="ECO:0000256" key="1">
    <source>
        <dbReference type="ARBA" id="ARBA00007534"/>
    </source>
</evidence>
<dbReference type="EMBL" id="RJSE01000003">
    <property type="protein sequence ID" value="RNL65114.1"/>
    <property type="molecule type" value="Genomic_DNA"/>
</dbReference>
<dbReference type="PROSITE" id="PS50231">
    <property type="entry name" value="RICIN_B_LECTIN"/>
    <property type="match status" value="1"/>
</dbReference>
<dbReference type="PANTHER" id="PTHR33630">
    <property type="entry name" value="CUTINASE RV1984C-RELATED-RELATED"/>
    <property type="match status" value="1"/>
</dbReference>
<dbReference type="AlphaFoldDB" id="A0A3N0CNQ8"/>
<dbReference type="SUPFAM" id="SSF50370">
    <property type="entry name" value="Ricin B-like lectins"/>
    <property type="match status" value="1"/>
</dbReference>
<dbReference type="Pfam" id="PF01083">
    <property type="entry name" value="Cutinase"/>
    <property type="match status" value="1"/>
</dbReference>
<evidence type="ECO:0000259" key="6">
    <source>
        <dbReference type="Pfam" id="PF14200"/>
    </source>
</evidence>
<dbReference type="Proteomes" id="UP000267128">
    <property type="component" value="Unassembled WGS sequence"/>
</dbReference>
<dbReference type="GO" id="GO:0052689">
    <property type="term" value="F:carboxylic ester hydrolase activity"/>
    <property type="evidence" value="ECO:0007669"/>
    <property type="project" value="UniProtKB-KW"/>
</dbReference>
<dbReference type="InterPro" id="IPR000675">
    <property type="entry name" value="Cutinase/axe"/>
</dbReference>
<evidence type="ECO:0000256" key="2">
    <source>
        <dbReference type="ARBA" id="ARBA00022487"/>
    </source>
</evidence>
<keyword evidence="5" id="KW-0732">Signal</keyword>
<feature type="chain" id="PRO_5018219476" evidence="5">
    <location>
        <begin position="32"/>
        <end position="437"/>
    </location>
</feature>
<organism evidence="7 8">
    <name type="scientific">Nocardioides marmoriginsengisoli</name>
    <dbReference type="NCBI Taxonomy" id="661483"/>
    <lineage>
        <taxon>Bacteria</taxon>
        <taxon>Bacillati</taxon>
        <taxon>Actinomycetota</taxon>
        <taxon>Actinomycetes</taxon>
        <taxon>Propionibacteriales</taxon>
        <taxon>Nocardioidaceae</taxon>
        <taxon>Nocardioides</taxon>
    </lineage>
</organism>
<keyword evidence="3" id="KW-0378">Hydrolase</keyword>
<proteinExistence type="inferred from homology"/>
<name>A0A3N0CNQ8_9ACTN</name>
<dbReference type="PANTHER" id="PTHR33630:SF9">
    <property type="entry name" value="CUTINASE 4"/>
    <property type="match status" value="1"/>
</dbReference>
<comment type="similarity">
    <text evidence="1">Belongs to the cutinase family.</text>
</comment>
<protein>
    <submittedName>
        <fullName evidence="7">Cutinase family protein</fullName>
    </submittedName>
</protein>
<feature type="domain" description="Ricin B lectin" evidence="6">
    <location>
        <begin position="130"/>
        <end position="191"/>
    </location>
</feature>
<comment type="caution">
    <text evidence="7">The sequence shown here is derived from an EMBL/GenBank/DDBJ whole genome shotgun (WGS) entry which is preliminary data.</text>
</comment>
<dbReference type="InterPro" id="IPR000772">
    <property type="entry name" value="Ricin_B_lectin"/>
</dbReference>
<evidence type="ECO:0000256" key="4">
    <source>
        <dbReference type="ARBA" id="ARBA00023157"/>
    </source>
</evidence>
<evidence type="ECO:0000256" key="3">
    <source>
        <dbReference type="ARBA" id="ARBA00022801"/>
    </source>
</evidence>
<dbReference type="RefSeq" id="WP_123226218.1">
    <property type="nucleotide sequence ID" value="NZ_RJSE01000003.1"/>
</dbReference>
<sequence length="437" mass="46811">MNRLLTVALLALTLALTGAGALVALGSSAAAATWSPSTSSSTWYKLTPRTNTGLRVDVRNARLGNGTAVQQYSSNGTVSQQFGFRSAGNGYYRIVTKLSDSASTQYLNVWQAGKSNGTKVETLVKATGYQQQWKIYNLGNGYMKLVPRHATKKCLDVPGASRKSAVQLQIYTCNGIASQQFKVARTSSRMWYSTATCPNLVVIGVRGSNEGQRSGVISGFGDNVSLASRDAVRRIGRTGSYRYKAITYPAYLSSDVGKYLDSVDAGAADLKKQVHHLTSKCGTGTRYAIIGYSQGSHVIREGVASLNSASRARVAAVGLIADPTRRGSNLSKREVGRVERFGTTLSKSGALLEFMRAYNSCSRDCEDLAPSYDKFLKAASSKVATICQSSDGVCNAGAASAWSTAWGSKAQHVQYYRDRPGKSGWVIHEALAANGYK</sequence>
<dbReference type="SUPFAM" id="SSF53474">
    <property type="entry name" value="alpha/beta-Hydrolases"/>
    <property type="match status" value="1"/>
</dbReference>
<dbReference type="Gene3D" id="3.40.50.1820">
    <property type="entry name" value="alpha/beta hydrolase"/>
    <property type="match status" value="1"/>
</dbReference>
<dbReference type="InterPro" id="IPR035992">
    <property type="entry name" value="Ricin_B-like_lectins"/>
</dbReference>
<dbReference type="CDD" id="cd00161">
    <property type="entry name" value="beta-trefoil_Ricin-like"/>
    <property type="match status" value="1"/>
</dbReference>
<keyword evidence="8" id="KW-1185">Reference proteome</keyword>
<dbReference type="InterPro" id="IPR029058">
    <property type="entry name" value="AB_hydrolase_fold"/>
</dbReference>
<gene>
    <name evidence="7" type="ORF">EFK50_03855</name>
</gene>